<dbReference type="Pfam" id="PF00394">
    <property type="entry name" value="Cu-oxidase"/>
    <property type="match status" value="1"/>
</dbReference>
<evidence type="ECO:0000259" key="5">
    <source>
        <dbReference type="Pfam" id="PF07731"/>
    </source>
</evidence>
<dbReference type="InterPro" id="IPR034279">
    <property type="entry name" value="CuRO_3_CopA"/>
</dbReference>
<keyword evidence="2" id="KW-0560">Oxidoreductase</keyword>
<dbReference type="AlphaFoldDB" id="A0A511XIM5"/>
<dbReference type="CDD" id="cd13874">
    <property type="entry name" value="CuRO_2_CopA"/>
    <property type="match status" value="1"/>
</dbReference>
<dbReference type="NCBIfam" id="TIGR01480">
    <property type="entry name" value="copper_res_A"/>
    <property type="match status" value="1"/>
</dbReference>
<evidence type="ECO:0000259" key="6">
    <source>
        <dbReference type="Pfam" id="PF07732"/>
    </source>
</evidence>
<evidence type="ECO:0000256" key="1">
    <source>
        <dbReference type="ARBA" id="ARBA00022723"/>
    </source>
</evidence>
<feature type="domain" description="Plastocyanin-like" evidence="5">
    <location>
        <begin position="386"/>
        <end position="502"/>
    </location>
</feature>
<dbReference type="CDD" id="cd13896">
    <property type="entry name" value="CuRO_3_CopA"/>
    <property type="match status" value="1"/>
</dbReference>
<name>A0A511XIM5_9PROT</name>
<dbReference type="GO" id="GO:0042597">
    <property type="term" value="C:periplasmic space"/>
    <property type="evidence" value="ECO:0007669"/>
    <property type="project" value="InterPro"/>
</dbReference>
<dbReference type="EMBL" id="BJYG01000011">
    <property type="protein sequence ID" value="GEN62802.1"/>
    <property type="molecule type" value="Genomic_DNA"/>
</dbReference>
<dbReference type="PANTHER" id="PTHR11709:SF394">
    <property type="entry name" value="FI03373P-RELATED"/>
    <property type="match status" value="1"/>
</dbReference>
<gene>
    <name evidence="7" type="primary">copA_1</name>
    <name evidence="7" type="ORF">AOE01nite_10260</name>
</gene>
<evidence type="ECO:0000313" key="7">
    <source>
        <dbReference type="EMBL" id="GEN62802.1"/>
    </source>
</evidence>
<dbReference type="GO" id="GO:0005507">
    <property type="term" value="F:copper ion binding"/>
    <property type="evidence" value="ECO:0007669"/>
    <property type="project" value="InterPro"/>
</dbReference>
<dbReference type="InterPro" id="IPR008972">
    <property type="entry name" value="Cupredoxin"/>
</dbReference>
<dbReference type="Pfam" id="PF07732">
    <property type="entry name" value="Cu-oxidase_3"/>
    <property type="match status" value="1"/>
</dbReference>
<evidence type="ECO:0000256" key="3">
    <source>
        <dbReference type="ARBA" id="ARBA00023008"/>
    </source>
</evidence>
<dbReference type="InterPro" id="IPR001117">
    <property type="entry name" value="Cu-oxidase_2nd"/>
</dbReference>
<dbReference type="InterPro" id="IPR002355">
    <property type="entry name" value="Cu_oxidase_Cu_BS"/>
</dbReference>
<dbReference type="Pfam" id="PF07731">
    <property type="entry name" value="Cu-oxidase_2"/>
    <property type="match status" value="1"/>
</dbReference>
<sequence>MATGINGSMPAPTLRWREGDTVEIAVTNRLDETTSLHWHGIRLPAEMDGVPGLSFAGIKPGETFTYRFPVRQNGTYWYHSHSGMQEQTGLYGAIVIDPAEGPAGTAERDYVLVLSDWTDADPEQIVSNLKFQSDYYNFRQRTVGTFARDAMRNGVGATIRDRLRWGAMNMAPTDISDVSGIIYTYLMNGQPPETGWTGLFRPGERVRLRVINAASMTLFDMRIPGLTMQVVAADGQEVEPVPVDEFRIAPAETYDVIVRPEGEGPWTVFVQSEDRTGYARGTLATRPGLPGPVPPMDPRPLRTMTDMGMGGTPAGGHAGMSAAHGGMAGMEMSGSGSLKEGVEVQSVAMMPRSRLAEPGAGLEGNGRRCLTYADLRAVRAGEEARAPSREITLHLTGNMERFIWGFDGKKFSEAEPVDLALGERVRFILINDTMMEHPIHLHGFWSELENGQGAFRPYKHTLTVKPGERLSYLVTADTPGMWAYHCHLLYHMEVGMFRTVVVS</sequence>
<protein>
    <submittedName>
        <fullName evidence="7">Copper oxidase</fullName>
    </submittedName>
</protein>
<keyword evidence="3" id="KW-0186">Copper</keyword>
<dbReference type="PROSITE" id="PS00079">
    <property type="entry name" value="MULTICOPPER_OXIDASE1"/>
    <property type="match status" value="2"/>
</dbReference>
<dbReference type="InterPro" id="IPR011707">
    <property type="entry name" value="Cu-oxidase-like_N"/>
</dbReference>
<dbReference type="InterPro" id="IPR006376">
    <property type="entry name" value="Cu-R_CopA"/>
</dbReference>
<evidence type="ECO:0000259" key="4">
    <source>
        <dbReference type="Pfam" id="PF00394"/>
    </source>
</evidence>
<evidence type="ECO:0000313" key="8">
    <source>
        <dbReference type="Proteomes" id="UP000321746"/>
    </source>
</evidence>
<keyword evidence="8" id="KW-1185">Reference proteome</keyword>
<dbReference type="GO" id="GO:0016491">
    <property type="term" value="F:oxidoreductase activity"/>
    <property type="evidence" value="ECO:0007669"/>
    <property type="project" value="UniProtKB-KW"/>
</dbReference>
<dbReference type="SUPFAM" id="SSF49503">
    <property type="entry name" value="Cupredoxins"/>
    <property type="match status" value="3"/>
</dbReference>
<dbReference type="PROSITE" id="PS00080">
    <property type="entry name" value="MULTICOPPER_OXIDASE2"/>
    <property type="match status" value="1"/>
</dbReference>
<dbReference type="PANTHER" id="PTHR11709">
    <property type="entry name" value="MULTI-COPPER OXIDASE"/>
    <property type="match status" value="1"/>
</dbReference>
<feature type="domain" description="Plastocyanin-like" evidence="4">
    <location>
        <begin position="109"/>
        <end position="284"/>
    </location>
</feature>
<dbReference type="Proteomes" id="UP000321746">
    <property type="component" value="Unassembled WGS sequence"/>
</dbReference>
<dbReference type="InterPro" id="IPR034282">
    <property type="entry name" value="CuRO_2_CopA"/>
</dbReference>
<evidence type="ECO:0000256" key="2">
    <source>
        <dbReference type="ARBA" id="ARBA00023002"/>
    </source>
</evidence>
<dbReference type="Gene3D" id="2.60.40.420">
    <property type="entry name" value="Cupredoxins - blue copper proteins"/>
    <property type="match status" value="3"/>
</dbReference>
<dbReference type="InterPro" id="IPR011706">
    <property type="entry name" value="Cu-oxidase_C"/>
</dbReference>
<organism evidence="7 8">
    <name type="scientific">Acetobacter oeni</name>
    <dbReference type="NCBI Taxonomy" id="304077"/>
    <lineage>
        <taxon>Bacteria</taxon>
        <taxon>Pseudomonadati</taxon>
        <taxon>Pseudomonadota</taxon>
        <taxon>Alphaproteobacteria</taxon>
        <taxon>Acetobacterales</taxon>
        <taxon>Acetobacteraceae</taxon>
        <taxon>Acetobacter</taxon>
    </lineage>
</organism>
<reference evidence="7 8" key="1">
    <citation type="submission" date="2019-07" db="EMBL/GenBank/DDBJ databases">
        <title>Whole genome shotgun sequence of Acetobacter oeni NBRC 105207.</title>
        <authorList>
            <person name="Hosoyama A."/>
            <person name="Uohara A."/>
            <person name="Ohji S."/>
            <person name="Ichikawa N."/>
        </authorList>
    </citation>
    <scope>NUCLEOTIDE SEQUENCE [LARGE SCALE GENOMIC DNA]</scope>
    <source>
        <strain evidence="7 8">NBRC 105207</strain>
    </source>
</reference>
<dbReference type="InterPro" id="IPR033138">
    <property type="entry name" value="Cu_oxidase_CS"/>
</dbReference>
<accession>A0A511XIM5</accession>
<dbReference type="InterPro" id="IPR045087">
    <property type="entry name" value="Cu-oxidase_fam"/>
</dbReference>
<keyword evidence="1" id="KW-0479">Metal-binding</keyword>
<feature type="domain" description="Plastocyanin-like" evidence="6">
    <location>
        <begin position="3"/>
        <end position="99"/>
    </location>
</feature>
<proteinExistence type="predicted"/>
<comment type="caution">
    <text evidence="7">The sequence shown here is derived from an EMBL/GenBank/DDBJ whole genome shotgun (WGS) entry which is preliminary data.</text>
</comment>